<dbReference type="GO" id="GO:0008811">
    <property type="term" value="F:chloramphenicol O-acetyltransferase activity"/>
    <property type="evidence" value="ECO:0007669"/>
    <property type="project" value="UniProtKB-EC"/>
</dbReference>
<sequence>MLGFYSEEELKKIGFKHIGVNVKISDKSSIYFPETISIGNNVRIDDFCILTGGTSGINIGSYIHIAAFSAIFGSGGGVTLKDFSCLSSRVTLYSLSDDYSGHSLTNPTVPKEFLGVEKGHILIEKHVVIGTNSTVLPGVTIGEGSAIGAHSLVKESLDPWGIYAGTPVRKIKNRKKEILRLEKELKQ</sequence>
<dbReference type="AlphaFoldDB" id="A0A2N5GMK6"/>
<dbReference type="SUPFAM" id="SSF51161">
    <property type="entry name" value="Trimeric LpxA-like enzymes"/>
    <property type="match status" value="1"/>
</dbReference>
<reference evidence="8 10" key="1">
    <citation type="submission" date="2017-11" db="EMBL/GenBank/DDBJ databases">
        <title>Comparitive Functional Genomics of Dry Heat Resistant strains isolated from the Viking Spacecraft.</title>
        <authorList>
            <person name="Seuylemezian A."/>
            <person name="Cooper K."/>
            <person name="Vaishampayan P."/>
        </authorList>
    </citation>
    <scope>NUCLEOTIDE SEQUENCE [LARGE SCALE GENOMIC DNA]</scope>
    <source>
        <strain evidence="8 10">M4.6</strain>
    </source>
</reference>
<dbReference type="InterPro" id="IPR018357">
    <property type="entry name" value="Hexapep_transf_CS"/>
</dbReference>
<evidence type="ECO:0000313" key="8">
    <source>
        <dbReference type="EMBL" id="PLR83166.1"/>
    </source>
</evidence>
<keyword evidence="5" id="KW-0046">Antibiotic resistance</keyword>
<keyword evidence="4" id="KW-0677">Repeat</keyword>
<keyword evidence="11" id="KW-1185">Reference proteome</keyword>
<dbReference type="PANTHER" id="PTHR43300:SF12">
    <property type="entry name" value="CHLORAMPHENICOL ACETYLTRANSFERASE"/>
    <property type="match status" value="1"/>
</dbReference>
<dbReference type="PROSITE" id="PS00101">
    <property type="entry name" value="HEXAPEP_TRANSFERASES"/>
    <property type="match status" value="1"/>
</dbReference>
<dbReference type="RefSeq" id="WP_101577188.1">
    <property type="nucleotide sequence ID" value="NZ_PGVA01000023.1"/>
</dbReference>
<dbReference type="EMBL" id="PGVD01000050">
    <property type="protein sequence ID" value="PLR94084.1"/>
    <property type="molecule type" value="Genomic_DNA"/>
</dbReference>
<reference evidence="9 11" key="2">
    <citation type="submission" date="2017-12" db="EMBL/GenBank/DDBJ databases">
        <title>Comparative Functional Genomics of Dry Heat Resistant strains isolated from the Viking Spacecraft.</title>
        <authorList>
            <person name="Seuylemezian A."/>
            <person name="Cooper K."/>
            <person name="Vaishampayan P."/>
        </authorList>
    </citation>
    <scope>NUCLEOTIDE SEQUENCE [LARGE SCALE GENOMIC DNA]</scope>
    <source>
        <strain evidence="9 11">ATCC 29669</strain>
    </source>
</reference>
<dbReference type="Proteomes" id="UP000234951">
    <property type="component" value="Unassembled WGS sequence"/>
</dbReference>
<dbReference type="PANTHER" id="PTHR43300">
    <property type="entry name" value="ACETYLTRANSFERASE"/>
    <property type="match status" value="1"/>
</dbReference>
<comment type="caution">
    <text evidence="8">The sequence shown here is derived from an EMBL/GenBank/DDBJ whole genome shotgun (WGS) entry which is preliminary data.</text>
</comment>
<evidence type="ECO:0000256" key="6">
    <source>
        <dbReference type="ARBA" id="ARBA00023315"/>
    </source>
</evidence>
<gene>
    <name evidence="8" type="ORF">CU635_09795</name>
    <name evidence="9" type="ORF">CVD25_16720</name>
</gene>
<evidence type="ECO:0000256" key="3">
    <source>
        <dbReference type="ARBA" id="ARBA00022679"/>
    </source>
</evidence>
<evidence type="ECO:0000313" key="9">
    <source>
        <dbReference type="EMBL" id="PLR94084.1"/>
    </source>
</evidence>
<evidence type="ECO:0000313" key="10">
    <source>
        <dbReference type="Proteomes" id="UP000234951"/>
    </source>
</evidence>
<dbReference type="EMBL" id="PGVA01000023">
    <property type="protein sequence ID" value="PLR83166.1"/>
    <property type="molecule type" value="Genomic_DNA"/>
</dbReference>
<keyword evidence="3 8" id="KW-0808">Transferase</keyword>
<dbReference type="GO" id="GO:0046677">
    <property type="term" value="P:response to antibiotic"/>
    <property type="evidence" value="ECO:0007669"/>
    <property type="project" value="UniProtKB-KW"/>
</dbReference>
<proteinExistence type="predicted"/>
<name>A0A2N5GMK6_9BACI</name>
<protein>
    <recommendedName>
        <fullName evidence="2">Chloramphenicol acetyltransferase</fullName>
        <ecNumber evidence="1">2.3.1.28</ecNumber>
    </recommendedName>
</protein>
<comment type="catalytic activity">
    <reaction evidence="7">
        <text>chloramphenicol + acetyl-CoA = chloramphenicol 3-acetate + CoA</text>
        <dbReference type="Rhea" id="RHEA:18421"/>
        <dbReference type="ChEBI" id="CHEBI:16730"/>
        <dbReference type="ChEBI" id="CHEBI:17698"/>
        <dbReference type="ChEBI" id="CHEBI:57287"/>
        <dbReference type="ChEBI" id="CHEBI:57288"/>
        <dbReference type="EC" id="2.3.1.28"/>
    </reaction>
</comment>
<evidence type="ECO:0000256" key="4">
    <source>
        <dbReference type="ARBA" id="ARBA00022737"/>
    </source>
</evidence>
<dbReference type="Proteomes" id="UP000235114">
    <property type="component" value="Unassembled WGS sequence"/>
</dbReference>
<dbReference type="InterPro" id="IPR011004">
    <property type="entry name" value="Trimer_LpxA-like_sf"/>
</dbReference>
<evidence type="ECO:0000313" key="11">
    <source>
        <dbReference type="Proteomes" id="UP000235114"/>
    </source>
</evidence>
<dbReference type="EC" id="2.3.1.28" evidence="1"/>
<keyword evidence="6" id="KW-0012">Acyltransferase</keyword>
<dbReference type="OrthoDB" id="9801697at2"/>
<evidence type="ECO:0000256" key="1">
    <source>
        <dbReference type="ARBA" id="ARBA00013235"/>
    </source>
</evidence>
<evidence type="ECO:0000256" key="2">
    <source>
        <dbReference type="ARBA" id="ARBA00020291"/>
    </source>
</evidence>
<dbReference type="CDD" id="cd04647">
    <property type="entry name" value="LbH_MAT_like"/>
    <property type="match status" value="1"/>
</dbReference>
<dbReference type="Pfam" id="PF00132">
    <property type="entry name" value="Hexapep"/>
    <property type="match status" value="1"/>
</dbReference>
<organism evidence="8 10">
    <name type="scientific">Bacillus canaveralius</name>
    <dbReference type="NCBI Taxonomy" id="1403243"/>
    <lineage>
        <taxon>Bacteria</taxon>
        <taxon>Bacillati</taxon>
        <taxon>Bacillota</taxon>
        <taxon>Bacilli</taxon>
        <taxon>Bacillales</taxon>
        <taxon>Bacillaceae</taxon>
        <taxon>Bacillus</taxon>
    </lineage>
</organism>
<evidence type="ECO:0000256" key="7">
    <source>
        <dbReference type="ARBA" id="ARBA00047633"/>
    </source>
</evidence>
<dbReference type="InterPro" id="IPR001451">
    <property type="entry name" value="Hexapep"/>
</dbReference>
<accession>A0A2N5GMK6</accession>
<evidence type="ECO:0000256" key="5">
    <source>
        <dbReference type="ARBA" id="ARBA00023251"/>
    </source>
</evidence>
<dbReference type="Gene3D" id="2.160.10.10">
    <property type="entry name" value="Hexapeptide repeat proteins"/>
    <property type="match status" value="1"/>
</dbReference>
<dbReference type="InterPro" id="IPR050179">
    <property type="entry name" value="Trans_hexapeptide_repeat"/>
</dbReference>